<proteinExistence type="predicted"/>
<keyword evidence="3" id="KW-1185">Reference proteome</keyword>
<dbReference type="Gene3D" id="3.30.720.110">
    <property type="match status" value="1"/>
</dbReference>
<dbReference type="InterPro" id="IPR029068">
    <property type="entry name" value="Glyas_Bleomycin-R_OHBP_Dase"/>
</dbReference>
<evidence type="ECO:0000313" key="3">
    <source>
        <dbReference type="Proteomes" id="UP000569732"/>
    </source>
</evidence>
<dbReference type="PROSITE" id="PS51819">
    <property type="entry name" value="VOC"/>
    <property type="match status" value="1"/>
</dbReference>
<accession>A0A853ICU8</accession>
<protein>
    <submittedName>
        <fullName evidence="2">VOC family protein</fullName>
    </submittedName>
</protein>
<sequence>MTSFPKPNLQLIYVSDIERSTTFYKALFNTEPVFSSPRYVAFAADTDGEALFALWTGGVQPDASVQRFSEIGIMMPTNNDVDRLFDEWQDKPGIKIIQEPYTEVFGRTFLIEDPDGHIIRVCPVD</sequence>
<dbReference type="Pfam" id="PF00903">
    <property type="entry name" value="Glyoxalase"/>
    <property type="match status" value="1"/>
</dbReference>
<dbReference type="Proteomes" id="UP000569732">
    <property type="component" value="Unassembled WGS sequence"/>
</dbReference>
<dbReference type="Gene3D" id="3.30.720.120">
    <property type="match status" value="1"/>
</dbReference>
<evidence type="ECO:0000313" key="2">
    <source>
        <dbReference type="EMBL" id="NYZ68378.1"/>
    </source>
</evidence>
<evidence type="ECO:0000259" key="1">
    <source>
        <dbReference type="PROSITE" id="PS51819"/>
    </source>
</evidence>
<dbReference type="PIRSF" id="PIRSF039020">
    <property type="entry name" value="EhpR"/>
    <property type="match status" value="1"/>
</dbReference>
<reference evidence="2 3" key="1">
    <citation type="submission" date="2020-07" db="EMBL/GenBank/DDBJ databases">
        <title>Endozoicomonas sp. nov., isolated from sediment.</title>
        <authorList>
            <person name="Gu T."/>
        </authorList>
    </citation>
    <scope>NUCLEOTIDE SEQUENCE [LARGE SCALE GENOMIC DNA]</scope>
    <source>
        <strain evidence="2 3">SM1973</strain>
    </source>
</reference>
<dbReference type="InterPro" id="IPR026275">
    <property type="entry name" value="Glyoxalase/dOase/EhpR"/>
</dbReference>
<name>A0A853ICU8_9GAMM</name>
<organism evidence="2 3">
    <name type="scientific">Spartinivicinus marinus</name>
    <dbReference type="NCBI Taxonomy" id="2994442"/>
    <lineage>
        <taxon>Bacteria</taxon>
        <taxon>Pseudomonadati</taxon>
        <taxon>Pseudomonadota</taxon>
        <taxon>Gammaproteobacteria</taxon>
        <taxon>Oceanospirillales</taxon>
        <taxon>Zooshikellaceae</taxon>
        <taxon>Spartinivicinus</taxon>
    </lineage>
</organism>
<dbReference type="InterPro" id="IPR004360">
    <property type="entry name" value="Glyas_Fos-R_dOase_dom"/>
</dbReference>
<comment type="caution">
    <text evidence="2">The sequence shown here is derived from an EMBL/GenBank/DDBJ whole genome shotgun (WGS) entry which is preliminary data.</text>
</comment>
<dbReference type="AlphaFoldDB" id="A0A853ICU8"/>
<gene>
    <name evidence="2" type="ORF">H0A36_20385</name>
</gene>
<dbReference type="EMBL" id="JACCKB010000041">
    <property type="protein sequence ID" value="NYZ68378.1"/>
    <property type="molecule type" value="Genomic_DNA"/>
</dbReference>
<feature type="domain" description="VOC" evidence="1">
    <location>
        <begin position="6"/>
        <end position="124"/>
    </location>
</feature>
<dbReference type="InterPro" id="IPR037523">
    <property type="entry name" value="VOC_core"/>
</dbReference>
<dbReference type="SUPFAM" id="SSF54593">
    <property type="entry name" value="Glyoxalase/Bleomycin resistance protein/Dihydroxybiphenyl dioxygenase"/>
    <property type="match status" value="1"/>
</dbReference>